<accession>A0A9D1S248</accession>
<reference evidence="5" key="2">
    <citation type="journal article" date="2021" name="PeerJ">
        <title>Extensive microbial diversity within the chicken gut microbiome revealed by metagenomics and culture.</title>
        <authorList>
            <person name="Gilroy R."/>
            <person name="Ravi A."/>
            <person name="Getino M."/>
            <person name="Pursley I."/>
            <person name="Horton D.L."/>
            <person name="Alikhan N.F."/>
            <person name="Baker D."/>
            <person name="Gharbi K."/>
            <person name="Hall N."/>
            <person name="Watson M."/>
            <person name="Adriaenssens E.M."/>
            <person name="Foster-Nyarko E."/>
            <person name="Jarju S."/>
            <person name="Secka A."/>
            <person name="Antonio M."/>
            <person name="Oren A."/>
            <person name="Chaudhuri R.R."/>
            <person name="La Ragione R."/>
            <person name="Hildebrand F."/>
            <person name="Pallen M.J."/>
        </authorList>
    </citation>
    <scope>NUCLEOTIDE SEQUENCE</scope>
    <source>
        <strain evidence="5">CHK191-8634</strain>
    </source>
</reference>
<evidence type="ECO:0000313" key="5">
    <source>
        <dbReference type="EMBL" id="HIU44377.1"/>
    </source>
</evidence>
<dbReference type="InterPro" id="IPR036390">
    <property type="entry name" value="WH_DNA-bd_sf"/>
</dbReference>
<organism evidence="5 6">
    <name type="scientific">Candidatus Ventrousia excrementavium</name>
    <dbReference type="NCBI Taxonomy" id="2840961"/>
    <lineage>
        <taxon>Bacteria</taxon>
        <taxon>Bacillati</taxon>
        <taxon>Bacillota</taxon>
        <taxon>Clostridia</taxon>
        <taxon>Eubacteriales</taxon>
        <taxon>Clostridiaceae</taxon>
        <taxon>Clostridiaceae incertae sedis</taxon>
        <taxon>Candidatus Ventrousia</taxon>
    </lineage>
</organism>
<gene>
    <name evidence="5" type="ORF">IAB67_08795</name>
</gene>
<dbReference type="AlphaFoldDB" id="A0A9D1S248"/>
<dbReference type="CDD" id="cd07377">
    <property type="entry name" value="WHTH_GntR"/>
    <property type="match status" value="1"/>
</dbReference>
<sequence>MEIRIKSGTDVPIYQQIVDAVQEQISSGVLAEGQKLPTVRQLAEEMGLAKGTIKRAYDELERCGAIRMTQGKGTFVLELRRRTDSHKEQAMQAIDRMLDELEALDFSPREIEIFFDLKLRARMDRGAGLRVAVTDCNVEALALIADQIAAIGGIELFRFTLDEVMSAPYKLSDSMELIFTTERHVEQLERIVSQPQKIVKLALAPTQATVVSLARMRDARRIGIISASEQYGDAMREGASEVIGTDHRFESRFFGDGDPGGFVSRQDAVLVPAGYMKYCSAEEAEWLHRFSRSKPLLAYELQIDAGSFMYLRDRIEQLQRRRRK</sequence>
<name>A0A9D1S248_9CLOT</name>
<dbReference type="Pfam" id="PF00392">
    <property type="entry name" value="GntR"/>
    <property type="match status" value="1"/>
</dbReference>
<comment type="caution">
    <text evidence="5">The sequence shown here is derived from an EMBL/GenBank/DDBJ whole genome shotgun (WGS) entry which is preliminary data.</text>
</comment>
<evidence type="ECO:0000256" key="1">
    <source>
        <dbReference type="ARBA" id="ARBA00023015"/>
    </source>
</evidence>
<keyword evidence="1" id="KW-0805">Transcription regulation</keyword>
<dbReference type="InterPro" id="IPR036388">
    <property type="entry name" value="WH-like_DNA-bd_sf"/>
</dbReference>
<evidence type="ECO:0000256" key="3">
    <source>
        <dbReference type="ARBA" id="ARBA00023163"/>
    </source>
</evidence>
<dbReference type="PANTHER" id="PTHR38445">
    <property type="entry name" value="HTH-TYPE TRANSCRIPTIONAL REPRESSOR YTRA"/>
    <property type="match status" value="1"/>
</dbReference>
<feature type="domain" description="HTH gntR-type" evidence="4">
    <location>
        <begin position="11"/>
        <end position="79"/>
    </location>
</feature>
<evidence type="ECO:0000256" key="2">
    <source>
        <dbReference type="ARBA" id="ARBA00023125"/>
    </source>
</evidence>
<dbReference type="SUPFAM" id="SSF46785">
    <property type="entry name" value="Winged helix' DNA-binding domain"/>
    <property type="match status" value="1"/>
</dbReference>
<reference evidence="5" key="1">
    <citation type="submission" date="2020-10" db="EMBL/GenBank/DDBJ databases">
        <authorList>
            <person name="Gilroy R."/>
        </authorList>
    </citation>
    <scope>NUCLEOTIDE SEQUENCE</scope>
    <source>
        <strain evidence="5">CHK191-8634</strain>
    </source>
</reference>
<dbReference type="PROSITE" id="PS50949">
    <property type="entry name" value="HTH_GNTR"/>
    <property type="match status" value="1"/>
</dbReference>
<protein>
    <submittedName>
        <fullName evidence="5">GntR family transcriptional regulator</fullName>
    </submittedName>
</protein>
<dbReference type="SMART" id="SM00345">
    <property type="entry name" value="HTH_GNTR"/>
    <property type="match status" value="1"/>
</dbReference>
<keyword evidence="2" id="KW-0238">DNA-binding</keyword>
<dbReference type="Gene3D" id="1.10.10.10">
    <property type="entry name" value="Winged helix-like DNA-binding domain superfamily/Winged helix DNA-binding domain"/>
    <property type="match status" value="1"/>
</dbReference>
<dbReference type="Proteomes" id="UP000824073">
    <property type="component" value="Unassembled WGS sequence"/>
</dbReference>
<dbReference type="InterPro" id="IPR000524">
    <property type="entry name" value="Tscrpt_reg_HTH_GntR"/>
</dbReference>
<keyword evidence="3" id="KW-0804">Transcription</keyword>
<dbReference type="EMBL" id="DVMR01000065">
    <property type="protein sequence ID" value="HIU44377.1"/>
    <property type="molecule type" value="Genomic_DNA"/>
</dbReference>
<evidence type="ECO:0000259" key="4">
    <source>
        <dbReference type="PROSITE" id="PS50949"/>
    </source>
</evidence>
<evidence type="ECO:0000313" key="6">
    <source>
        <dbReference type="Proteomes" id="UP000824073"/>
    </source>
</evidence>
<dbReference type="GO" id="GO:0003677">
    <property type="term" value="F:DNA binding"/>
    <property type="evidence" value="ECO:0007669"/>
    <property type="project" value="UniProtKB-KW"/>
</dbReference>
<dbReference type="PANTHER" id="PTHR38445:SF9">
    <property type="entry name" value="HTH-TYPE TRANSCRIPTIONAL REPRESSOR YTRA"/>
    <property type="match status" value="1"/>
</dbReference>
<dbReference type="GO" id="GO:0003700">
    <property type="term" value="F:DNA-binding transcription factor activity"/>
    <property type="evidence" value="ECO:0007669"/>
    <property type="project" value="InterPro"/>
</dbReference>
<proteinExistence type="predicted"/>